<feature type="region of interest" description="Disordered" evidence="1">
    <location>
        <begin position="1"/>
        <end position="39"/>
    </location>
</feature>
<sequence>MCSAARACGWRPGDAGAAEAPPAGASIGAPAGKSSTVRPVAEANTAERGFSPISFQLPSGNESPWRTRTSVASALSPALLSRSNAMRSSGVRMMPVSSRSPRLTCAPPASSMIGLRSLLNNGCCHTAA</sequence>
<protein>
    <submittedName>
        <fullName evidence="2">Uncharacterized protein</fullName>
    </submittedName>
</protein>
<proteinExistence type="predicted"/>
<dbReference type="AlphaFoldDB" id="A0A5B9E4S9"/>
<gene>
    <name evidence="2" type="ORF">CS053_17370</name>
</gene>
<feature type="compositionally biased region" description="Low complexity" evidence="1">
    <location>
        <begin position="12"/>
        <end position="32"/>
    </location>
</feature>
<evidence type="ECO:0000256" key="1">
    <source>
        <dbReference type="SAM" id="MobiDB-lite"/>
    </source>
</evidence>
<dbReference type="Proteomes" id="UP000321807">
    <property type="component" value="Chromosome"/>
</dbReference>
<evidence type="ECO:0000313" key="2">
    <source>
        <dbReference type="EMBL" id="QEE26075.1"/>
    </source>
</evidence>
<organism evidence="2 3">
    <name type="scientific">Rhodanobacter glycinis</name>
    <dbReference type="NCBI Taxonomy" id="582702"/>
    <lineage>
        <taxon>Bacteria</taxon>
        <taxon>Pseudomonadati</taxon>
        <taxon>Pseudomonadota</taxon>
        <taxon>Gammaproteobacteria</taxon>
        <taxon>Lysobacterales</taxon>
        <taxon>Rhodanobacteraceae</taxon>
        <taxon>Rhodanobacter</taxon>
    </lineage>
</organism>
<evidence type="ECO:0000313" key="3">
    <source>
        <dbReference type="Proteomes" id="UP000321807"/>
    </source>
</evidence>
<reference evidence="2 3" key="1">
    <citation type="submission" date="2019-08" db="EMBL/GenBank/DDBJ databases">
        <title>Complete genome sequence of Rhodanobacter glycinis strain T01E-68 isolated from tomato root.</title>
        <authorList>
            <person name="Weon H.-Y."/>
            <person name="Lee S.A."/>
        </authorList>
    </citation>
    <scope>NUCLEOTIDE SEQUENCE [LARGE SCALE GENOMIC DNA]</scope>
    <source>
        <strain evidence="2 3">T01E-68</strain>
    </source>
</reference>
<dbReference type="KEGG" id="rgl:CS053_17370"/>
<accession>A0A5B9E4S9</accession>
<name>A0A5B9E4S9_9GAMM</name>
<dbReference type="EMBL" id="CP042807">
    <property type="protein sequence ID" value="QEE26075.1"/>
    <property type="molecule type" value="Genomic_DNA"/>
</dbReference>